<proteinExistence type="predicted"/>
<evidence type="ECO:0000259" key="2">
    <source>
        <dbReference type="Pfam" id="PF13505"/>
    </source>
</evidence>
<evidence type="ECO:0000256" key="1">
    <source>
        <dbReference type="ARBA" id="ARBA00022729"/>
    </source>
</evidence>
<dbReference type="AlphaFoldDB" id="A0A1W1I443"/>
<keyword evidence="1" id="KW-0732">Signal</keyword>
<protein>
    <recommendedName>
        <fullName evidence="2">Outer membrane protein beta-barrel domain-containing protein</fullName>
    </recommendedName>
</protein>
<evidence type="ECO:0000313" key="4">
    <source>
        <dbReference type="Proteomes" id="UP000192042"/>
    </source>
</evidence>
<dbReference type="InterPro" id="IPR027385">
    <property type="entry name" value="Beta-barrel_OMP"/>
</dbReference>
<reference evidence="3 4" key="1">
    <citation type="submission" date="2017-03" db="EMBL/GenBank/DDBJ databases">
        <authorList>
            <person name="Afonso C.L."/>
            <person name="Miller P.J."/>
            <person name="Scott M.A."/>
            <person name="Spackman E."/>
            <person name="Goraichik I."/>
            <person name="Dimitrov K.M."/>
            <person name="Suarez D.L."/>
            <person name="Swayne D.E."/>
        </authorList>
    </citation>
    <scope>NUCLEOTIDE SEQUENCE [LARGE SCALE GENOMIC DNA]</scope>
    <source>
        <strain evidence="3">Genome sequencing of Nitrospira japonica strain NJ11</strain>
    </source>
</reference>
<dbReference type="OrthoDB" id="9788735at2"/>
<feature type="domain" description="Outer membrane protein beta-barrel" evidence="2">
    <location>
        <begin position="19"/>
        <end position="231"/>
    </location>
</feature>
<dbReference type="Proteomes" id="UP000192042">
    <property type="component" value="Chromosome I"/>
</dbReference>
<accession>A0A1W1I443</accession>
<dbReference type="EMBL" id="LT828648">
    <property type="protein sequence ID" value="SLM47745.1"/>
    <property type="molecule type" value="Genomic_DNA"/>
</dbReference>
<evidence type="ECO:0000313" key="3">
    <source>
        <dbReference type="EMBL" id="SLM47745.1"/>
    </source>
</evidence>
<dbReference type="STRING" id="1325564.NSJP_1573"/>
<dbReference type="InterPro" id="IPR011250">
    <property type="entry name" value="OMP/PagP_B-barrel"/>
</dbReference>
<gene>
    <name evidence="3" type="ORF">NSJP_1573</name>
</gene>
<dbReference type="SUPFAM" id="SSF56925">
    <property type="entry name" value="OMPA-like"/>
    <property type="match status" value="1"/>
</dbReference>
<organism evidence="3 4">
    <name type="scientific">Nitrospira japonica</name>
    <dbReference type="NCBI Taxonomy" id="1325564"/>
    <lineage>
        <taxon>Bacteria</taxon>
        <taxon>Pseudomonadati</taxon>
        <taxon>Nitrospirota</taxon>
        <taxon>Nitrospiria</taxon>
        <taxon>Nitrospirales</taxon>
        <taxon>Nitrospiraceae</taxon>
        <taxon>Nitrospira</taxon>
    </lineage>
</organism>
<dbReference type="PROSITE" id="PS51257">
    <property type="entry name" value="PROKAR_LIPOPROTEIN"/>
    <property type="match status" value="1"/>
</dbReference>
<dbReference type="Gene3D" id="2.40.160.20">
    <property type="match status" value="1"/>
</dbReference>
<sequence>MRIIRLSSWPIGLATILSCTFALTTSLRAETYVGGQVGMTFPQPLSNGEVTQNGIGGLTIDSDQALKNSIMLGAKLGHYFSKARWIGVETGVSFANPHIKQGPLTLSGPGGTANLGTFSGVYQRMIIWDVATLMFRYPKYRFQPYVGVGPALFFGKLTGPTAPPGQSATNIGLNVEGGGRYYLTRKWALFGEAQYHWARMNYSSNDNNPAADPFAFKANYGALNLSLGVSFHF</sequence>
<dbReference type="RefSeq" id="WP_080886231.1">
    <property type="nucleotide sequence ID" value="NZ_LT828648.1"/>
</dbReference>
<dbReference type="KEGG" id="nja:NSJP_1573"/>
<dbReference type="Pfam" id="PF13505">
    <property type="entry name" value="OMP_b-brl"/>
    <property type="match status" value="1"/>
</dbReference>
<name>A0A1W1I443_9BACT</name>
<keyword evidence="4" id="KW-1185">Reference proteome</keyword>